<feature type="signal peptide" evidence="4">
    <location>
        <begin position="1"/>
        <end position="28"/>
    </location>
</feature>
<sequence length="335" mass="37158">MRWSGRRGASRGFQSFFLLSWAVQWSTCVPSCFYTRRSSGQVTYTCTDLRSSGQLLEHFEPNRTAPVGKLRFVLENSALERIPEGLFQGLDVSTIQFDNVVLTGEWSRAESSPLRGLEGTLEKLVFSHNSTVPDNWAFFLSGMAQLSEMVFFDMSGVRLASSSQDGLPRTLRKLHLVRSTIASADDYWLSSLTDLEALSLRHVNLTAFARTVLPSTAAKLETLLLEDCSLTSFPAGLDKGLPSLKYVGLQDNQIVQLGSEDVAPLVNRGVVVQLRGNPLNCDCNLHFLTENRRRHPIYGKCESPASLKGRNLRTLSARDLPQCRGRQQAASTQAV</sequence>
<evidence type="ECO:0000313" key="6">
    <source>
        <dbReference type="EMBL" id="JAG92699.1"/>
    </source>
</evidence>
<accession>A0A0C9S5L4</accession>
<evidence type="ECO:0000256" key="1">
    <source>
        <dbReference type="ARBA" id="ARBA00022614"/>
    </source>
</evidence>
<dbReference type="SUPFAM" id="SSF52058">
    <property type="entry name" value="L domain-like"/>
    <property type="match status" value="1"/>
</dbReference>
<dbReference type="SMART" id="SM00082">
    <property type="entry name" value="LRRCT"/>
    <property type="match status" value="1"/>
</dbReference>
<evidence type="ECO:0000256" key="2">
    <source>
        <dbReference type="ARBA" id="ARBA00022729"/>
    </source>
</evidence>
<dbReference type="PANTHER" id="PTHR24364">
    <property type="entry name" value="LP06937P"/>
    <property type="match status" value="1"/>
</dbReference>
<dbReference type="InterPro" id="IPR000483">
    <property type="entry name" value="Cys-rich_flank_reg_C"/>
</dbReference>
<keyword evidence="3" id="KW-0677">Repeat</keyword>
<dbReference type="GO" id="GO:0016020">
    <property type="term" value="C:membrane"/>
    <property type="evidence" value="ECO:0007669"/>
    <property type="project" value="TreeGrafter"/>
</dbReference>
<dbReference type="EMBL" id="GBZX01000041">
    <property type="protein sequence ID" value="JAG92699.1"/>
    <property type="molecule type" value="mRNA"/>
</dbReference>
<dbReference type="InterPro" id="IPR052286">
    <property type="entry name" value="Wnt_signaling_inhibitor"/>
</dbReference>
<evidence type="ECO:0000259" key="5">
    <source>
        <dbReference type="SMART" id="SM00082"/>
    </source>
</evidence>
<dbReference type="Gene3D" id="3.80.10.10">
    <property type="entry name" value="Ribonuclease Inhibitor"/>
    <property type="match status" value="1"/>
</dbReference>
<name>A0A0C9S5L4_AMBAM</name>
<organism evidence="6">
    <name type="scientific">Amblyomma americanum</name>
    <name type="common">Lone star tick</name>
    <dbReference type="NCBI Taxonomy" id="6943"/>
    <lineage>
        <taxon>Eukaryota</taxon>
        <taxon>Metazoa</taxon>
        <taxon>Ecdysozoa</taxon>
        <taxon>Arthropoda</taxon>
        <taxon>Chelicerata</taxon>
        <taxon>Arachnida</taxon>
        <taxon>Acari</taxon>
        <taxon>Parasitiformes</taxon>
        <taxon>Ixodida</taxon>
        <taxon>Ixodoidea</taxon>
        <taxon>Ixodidae</taxon>
        <taxon>Amblyomminae</taxon>
        <taxon>Amblyomma</taxon>
    </lineage>
</organism>
<dbReference type="AlphaFoldDB" id="A0A0C9S5L4"/>
<proteinExistence type="evidence at transcript level"/>
<reference evidence="6" key="1">
    <citation type="journal article" date="2015" name="PLoS ONE">
        <title>An Insight into the Sialome of the Lone Star Tick, Amblyomma americanum, with a Glimpse on Its Time Dependent Gene Expression.</title>
        <authorList>
            <person name="Karim S."/>
            <person name="Ribeiro J.M."/>
        </authorList>
    </citation>
    <scope>NUCLEOTIDE SEQUENCE</scope>
    <source>
        <tissue evidence="6">Salivary gland</tissue>
    </source>
</reference>
<dbReference type="PANTHER" id="PTHR24364:SF18">
    <property type="entry name" value="LP06937P"/>
    <property type="match status" value="1"/>
</dbReference>
<feature type="chain" id="PRO_5002212838" evidence="4">
    <location>
        <begin position="29"/>
        <end position="335"/>
    </location>
</feature>
<evidence type="ECO:0000256" key="4">
    <source>
        <dbReference type="SAM" id="SignalP"/>
    </source>
</evidence>
<evidence type="ECO:0000256" key="3">
    <source>
        <dbReference type="ARBA" id="ARBA00022737"/>
    </source>
</evidence>
<protein>
    <submittedName>
        <fullName evidence="6">Putative secreted protein</fullName>
    </submittedName>
</protein>
<keyword evidence="1" id="KW-0433">Leucine-rich repeat</keyword>
<keyword evidence="2 4" id="KW-0732">Signal</keyword>
<feature type="domain" description="LRRCT" evidence="5">
    <location>
        <begin position="277"/>
        <end position="324"/>
    </location>
</feature>
<dbReference type="InterPro" id="IPR032675">
    <property type="entry name" value="LRR_dom_sf"/>
</dbReference>